<sequence length="142" mass="15203">MDDDELVERLRSIASRVDPVPAWVESAARAAFTTRRLDEELAELVHDSWDSPQLVRSGGDDTHVLAFETDAVSVDVQAGAGGLRALVGGASGEVVVETPVGEVRVPIGEDGWVVVPELPHPTVRLRLVGDDGRAVLTPWFTA</sequence>
<evidence type="ECO:0000313" key="1">
    <source>
        <dbReference type="EMBL" id="RKT68694.1"/>
    </source>
</evidence>
<gene>
    <name evidence="1" type="ORF">DFJ66_1887</name>
</gene>
<accession>A0A495X6P0</accession>
<protein>
    <submittedName>
        <fullName evidence="1">Uncharacterized protein</fullName>
    </submittedName>
</protein>
<dbReference type="RefSeq" id="WP_121219887.1">
    <property type="nucleotide sequence ID" value="NZ_JBIUBA010000007.1"/>
</dbReference>
<reference evidence="1 2" key="1">
    <citation type="submission" date="2018-10" db="EMBL/GenBank/DDBJ databases">
        <title>Sequencing the genomes of 1000 actinobacteria strains.</title>
        <authorList>
            <person name="Klenk H.-P."/>
        </authorList>
    </citation>
    <scope>NUCLEOTIDE SEQUENCE [LARGE SCALE GENOMIC DNA]</scope>
    <source>
        <strain evidence="1 2">DSM 43911</strain>
    </source>
</reference>
<proteinExistence type="predicted"/>
<comment type="caution">
    <text evidence="1">The sequence shown here is derived from an EMBL/GenBank/DDBJ whole genome shotgun (WGS) entry which is preliminary data.</text>
</comment>
<dbReference type="AlphaFoldDB" id="A0A495X6P0"/>
<organism evidence="1 2">
    <name type="scientific">Saccharothrix variisporea</name>
    <dbReference type="NCBI Taxonomy" id="543527"/>
    <lineage>
        <taxon>Bacteria</taxon>
        <taxon>Bacillati</taxon>
        <taxon>Actinomycetota</taxon>
        <taxon>Actinomycetes</taxon>
        <taxon>Pseudonocardiales</taxon>
        <taxon>Pseudonocardiaceae</taxon>
        <taxon>Saccharothrix</taxon>
    </lineage>
</organism>
<dbReference type="Proteomes" id="UP000272729">
    <property type="component" value="Unassembled WGS sequence"/>
</dbReference>
<dbReference type="OrthoDB" id="3696154at2"/>
<name>A0A495X6P0_9PSEU</name>
<evidence type="ECO:0000313" key="2">
    <source>
        <dbReference type="Proteomes" id="UP000272729"/>
    </source>
</evidence>
<dbReference type="EMBL" id="RBXR01000001">
    <property type="protein sequence ID" value="RKT68694.1"/>
    <property type="molecule type" value="Genomic_DNA"/>
</dbReference>
<keyword evidence="2" id="KW-1185">Reference proteome</keyword>